<dbReference type="Gene3D" id="1.20.120.1630">
    <property type="match status" value="1"/>
</dbReference>
<dbReference type="HOGENOM" id="CLU_097928_0_0_10"/>
<feature type="transmembrane region" description="Helical" evidence="5">
    <location>
        <begin position="216"/>
        <end position="235"/>
    </location>
</feature>
<dbReference type="InterPro" id="IPR007318">
    <property type="entry name" value="Phopholipid_MeTrfase"/>
</dbReference>
<evidence type="ECO:0000313" key="7">
    <source>
        <dbReference type="Proteomes" id="UP000005631"/>
    </source>
</evidence>
<dbReference type="RefSeq" id="WP_014201420.1">
    <property type="nucleotide sequence ID" value="NC_016599.1"/>
</dbReference>
<keyword evidence="7" id="KW-1185">Reference proteome</keyword>
<sequence length="251" mass="29087">MALQEEMEVQGNFLFRYRGVLPLIILVFGLAVFIFNKYGGTPLSEMGWEENYYFICFGVCIFGLLIRMYTVGHTPKNTSGRNTSEGQVADEVNTTGIYSAVRHPLYVGNFFMWLGIGMLTQDFWFCMAFTFLYWVYYERIMYAEEQFLRKKFGAVYTDWAETAPAFIPSFKNWKSPKLPFSIKKVLYKEKAGILWVFVTFYAFVLIGNYIETGEFALIQGFWLNALIAAIAYYIIVKVTNMATGFFNEEGR</sequence>
<gene>
    <name evidence="6" type="ordered locus">Oweho_1051</name>
</gene>
<feature type="transmembrane region" description="Helical" evidence="5">
    <location>
        <begin position="191"/>
        <end position="210"/>
    </location>
</feature>
<feature type="transmembrane region" description="Helical" evidence="5">
    <location>
        <begin position="51"/>
        <end position="69"/>
    </location>
</feature>
<proteinExistence type="predicted"/>
<evidence type="ECO:0000256" key="1">
    <source>
        <dbReference type="ARBA" id="ARBA00004127"/>
    </source>
</evidence>
<keyword evidence="3 5" id="KW-1133">Transmembrane helix</keyword>
<dbReference type="PANTHER" id="PTHR12714">
    <property type="entry name" value="PROTEIN-S ISOPRENYLCYSTEINE O-METHYLTRANSFERASE"/>
    <property type="match status" value="1"/>
</dbReference>
<name>G8R4H1_OWEHD</name>
<comment type="subcellular location">
    <subcellularLocation>
        <location evidence="1">Endomembrane system</location>
        <topology evidence="1">Multi-pass membrane protein</topology>
    </subcellularLocation>
</comment>
<dbReference type="PROSITE" id="PS50244">
    <property type="entry name" value="S5A_REDUCTASE"/>
    <property type="match status" value="1"/>
</dbReference>
<dbReference type="Proteomes" id="UP000005631">
    <property type="component" value="Chromosome"/>
</dbReference>
<dbReference type="Pfam" id="PF04191">
    <property type="entry name" value="PEMT"/>
    <property type="match status" value="1"/>
</dbReference>
<accession>G8R4H1</accession>
<dbReference type="KEGG" id="oho:Oweho_1051"/>
<evidence type="ECO:0000256" key="5">
    <source>
        <dbReference type="SAM" id="Phobius"/>
    </source>
</evidence>
<dbReference type="EMBL" id="CP003156">
    <property type="protein sequence ID" value="AEV32060.1"/>
    <property type="molecule type" value="Genomic_DNA"/>
</dbReference>
<evidence type="ECO:0000256" key="4">
    <source>
        <dbReference type="ARBA" id="ARBA00023136"/>
    </source>
</evidence>
<evidence type="ECO:0000256" key="2">
    <source>
        <dbReference type="ARBA" id="ARBA00022692"/>
    </source>
</evidence>
<organism evidence="6 7">
    <name type="scientific">Owenweeksia hongkongensis (strain DSM 17368 / CIP 108786 / JCM 12287 / NRRL B-23963 / UST20020801)</name>
    <dbReference type="NCBI Taxonomy" id="926562"/>
    <lineage>
        <taxon>Bacteria</taxon>
        <taxon>Pseudomonadati</taxon>
        <taxon>Bacteroidota</taxon>
        <taxon>Flavobacteriia</taxon>
        <taxon>Flavobacteriales</taxon>
        <taxon>Owenweeksiaceae</taxon>
        <taxon>Owenweeksia</taxon>
    </lineage>
</organism>
<dbReference type="STRING" id="926562.Oweho_1051"/>
<dbReference type="GO" id="GO:0012505">
    <property type="term" value="C:endomembrane system"/>
    <property type="evidence" value="ECO:0007669"/>
    <property type="project" value="UniProtKB-SubCell"/>
</dbReference>
<dbReference type="PATRIC" id="fig|926562.3.peg.1069"/>
<dbReference type="AlphaFoldDB" id="G8R4H1"/>
<evidence type="ECO:0000313" key="6">
    <source>
        <dbReference type="EMBL" id="AEV32060.1"/>
    </source>
</evidence>
<keyword evidence="2 5" id="KW-0812">Transmembrane</keyword>
<feature type="transmembrane region" description="Helical" evidence="5">
    <location>
        <begin position="110"/>
        <end position="136"/>
    </location>
</feature>
<dbReference type="GO" id="GO:0016740">
    <property type="term" value="F:transferase activity"/>
    <property type="evidence" value="ECO:0007669"/>
    <property type="project" value="UniProtKB-ARBA"/>
</dbReference>
<dbReference type="OrthoDB" id="9809773at2"/>
<evidence type="ECO:0000256" key="3">
    <source>
        <dbReference type="ARBA" id="ARBA00022989"/>
    </source>
</evidence>
<dbReference type="PANTHER" id="PTHR12714:SF9">
    <property type="entry name" value="PROTEIN-S-ISOPRENYLCYSTEINE O-METHYLTRANSFERASE"/>
    <property type="match status" value="1"/>
</dbReference>
<dbReference type="eggNOG" id="COG2020">
    <property type="taxonomic scope" value="Bacteria"/>
</dbReference>
<keyword evidence="4 5" id="KW-0472">Membrane</keyword>
<protein>
    <submittedName>
        <fullName evidence="6">Uncharacterized protein</fullName>
    </submittedName>
</protein>
<feature type="transmembrane region" description="Helical" evidence="5">
    <location>
        <begin position="20"/>
        <end position="39"/>
    </location>
</feature>
<reference evidence="6 7" key="1">
    <citation type="journal article" date="2012" name="Stand. Genomic Sci.">
        <title>Genome sequence of the orange-pigmented seawater bacterium Owenweeksia hongkongensis type strain (UST20020801(T)).</title>
        <authorList>
            <person name="Riedel T."/>
            <person name="Held B."/>
            <person name="Nolan M."/>
            <person name="Lucas S."/>
            <person name="Lapidus A."/>
            <person name="Tice H."/>
            <person name="Del Rio T.G."/>
            <person name="Cheng J.F."/>
            <person name="Han C."/>
            <person name="Tapia R."/>
            <person name="Goodwin L.A."/>
            <person name="Pitluck S."/>
            <person name="Liolios K."/>
            <person name="Mavromatis K."/>
            <person name="Pagani I."/>
            <person name="Ivanova N."/>
            <person name="Mikhailova N."/>
            <person name="Pati A."/>
            <person name="Chen A."/>
            <person name="Palaniappan K."/>
            <person name="Rohde M."/>
            <person name="Tindall B.J."/>
            <person name="Detter J.C."/>
            <person name="Goker M."/>
            <person name="Woyke T."/>
            <person name="Bristow J."/>
            <person name="Eisen J.A."/>
            <person name="Markowitz V."/>
            <person name="Hugenholtz P."/>
            <person name="Klenk H.P."/>
            <person name="Kyrpides N.C."/>
        </authorList>
    </citation>
    <scope>NUCLEOTIDE SEQUENCE</scope>
    <source>
        <strain evidence="7">DSM 17368 / JCM 12287 / NRRL B-23963</strain>
    </source>
</reference>